<name>A0ABS3E4V2_9GAMM</name>
<reference evidence="1 2" key="1">
    <citation type="submission" date="2020-12" db="EMBL/GenBank/DDBJ databases">
        <title>Oil enriched cultivation method for isolating marine PHA-producing bacteria.</title>
        <authorList>
            <person name="Zheng W."/>
            <person name="Yu S."/>
            <person name="Huang Y."/>
        </authorList>
    </citation>
    <scope>NUCLEOTIDE SEQUENCE [LARGE SCALE GENOMIC DNA]</scope>
    <source>
        <strain evidence="1 2">SN0-2</strain>
    </source>
</reference>
<evidence type="ECO:0000313" key="1">
    <source>
        <dbReference type="EMBL" id="MBN8430331.1"/>
    </source>
</evidence>
<dbReference type="EMBL" id="JAEKJR010000001">
    <property type="protein sequence ID" value="MBN8430331.1"/>
    <property type="molecule type" value="Genomic_DNA"/>
</dbReference>
<evidence type="ECO:0000313" key="2">
    <source>
        <dbReference type="Proteomes" id="UP000664293"/>
    </source>
</evidence>
<gene>
    <name evidence="1" type="ORF">JF535_05620</name>
</gene>
<dbReference type="Proteomes" id="UP000664293">
    <property type="component" value="Unassembled WGS sequence"/>
</dbReference>
<proteinExistence type="predicted"/>
<sequence length="46" mass="5333">MTINALIFALILAVLLYAAVALGPRPQRVRVRIDQPRDQRYRRRGD</sequence>
<organism evidence="1 2">
    <name type="scientific">Microbulbifer salipaludis</name>
    <dbReference type="NCBI Taxonomy" id="187980"/>
    <lineage>
        <taxon>Bacteria</taxon>
        <taxon>Pseudomonadati</taxon>
        <taxon>Pseudomonadota</taxon>
        <taxon>Gammaproteobacteria</taxon>
        <taxon>Cellvibrionales</taxon>
        <taxon>Microbulbiferaceae</taxon>
        <taxon>Microbulbifer</taxon>
    </lineage>
</organism>
<dbReference type="RefSeq" id="WP_207000002.1">
    <property type="nucleotide sequence ID" value="NZ_JAEKJR010000001.1"/>
</dbReference>
<comment type="caution">
    <text evidence="1">The sequence shown here is derived from an EMBL/GenBank/DDBJ whole genome shotgun (WGS) entry which is preliminary data.</text>
</comment>
<accession>A0ABS3E4V2</accession>
<protein>
    <submittedName>
        <fullName evidence="1">Uncharacterized protein</fullName>
    </submittedName>
</protein>
<keyword evidence="2" id="KW-1185">Reference proteome</keyword>